<accession>A0A397VL37</accession>
<protein>
    <submittedName>
        <fullName evidence="2">Uncharacterized protein</fullName>
    </submittedName>
</protein>
<proteinExistence type="predicted"/>
<evidence type="ECO:0000313" key="2">
    <source>
        <dbReference type="EMBL" id="RIB22702.1"/>
    </source>
</evidence>
<reference evidence="2" key="1">
    <citation type="submission" date="2018-06" db="EMBL/GenBank/DDBJ databases">
        <title>Comparative genomics reveals the genomic features of Rhizophagus irregularis, R. cerebriforme, R. diaphanum and Gigaspora rosea, and their symbiotic lifestyle signature.</title>
        <authorList>
            <person name="Morin E."/>
            <person name="San Clemente H."/>
            <person name="Chen E.C.H."/>
            <person name="De La Providencia I."/>
            <person name="Hainaut M."/>
            <person name="Kuo A."/>
            <person name="Kohler A."/>
            <person name="Murat C."/>
            <person name="Tang N."/>
            <person name="Roy S."/>
            <person name="Loubradou J."/>
            <person name="Henrissat B."/>
            <person name="Grigoriev I.V."/>
            <person name="Corradi N."/>
            <person name="Roux C."/>
            <person name="Martin F.M."/>
        </authorList>
    </citation>
    <scope>NUCLEOTIDE SEQUENCE [LARGE SCALE GENOMIC DNA]</scope>
    <source>
        <strain evidence="2">DAOM 194757</strain>
    </source>
</reference>
<feature type="region of interest" description="Disordered" evidence="1">
    <location>
        <begin position="1"/>
        <end position="40"/>
    </location>
</feature>
<dbReference type="Proteomes" id="UP000266673">
    <property type="component" value="Unassembled WGS sequence"/>
</dbReference>
<dbReference type="AlphaFoldDB" id="A0A397VL37"/>
<dbReference type="SUPFAM" id="SSF57997">
    <property type="entry name" value="Tropomyosin"/>
    <property type="match status" value="1"/>
</dbReference>
<evidence type="ECO:0000256" key="1">
    <source>
        <dbReference type="SAM" id="MobiDB-lite"/>
    </source>
</evidence>
<dbReference type="OrthoDB" id="1926336at2759"/>
<sequence length="147" mass="17029">MDKQVDDPSRLEQKLDNLRTKVRTESPTGGSKGSRLDELESRNFTLEEEVKDLKIQLNDKQNEFSKAQELVNKRTADLEKTKMEYEEKLKKMRGIFNAANKTINELRQNVASKNTEIEELKAKIGSLEEKDQKTKSTADESRSKYNF</sequence>
<gene>
    <name evidence="2" type="ORF">C2G38_956381</name>
</gene>
<keyword evidence="3" id="KW-1185">Reference proteome</keyword>
<dbReference type="STRING" id="44941.A0A397VL37"/>
<name>A0A397VL37_9GLOM</name>
<feature type="region of interest" description="Disordered" evidence="1">
    <location>
        <begin position="124"/>
        <end position="147"/>
    </location>
</feature>
<comment type="caution">
    <text evidence="2">The sequence shown here is derived from an EMBL/GenBank/DDBJ whole genome shotgun (WGS) entry which is preliminary data.</text>
</comment>
<dbReference type="EMBL" id="QKWP01000296">
    <property type="protein sequence ID" value="RIB22702.1"/>
    <property type="molecule type" value="Genomic_DNA"/>
</dbReference>
<dbReference type="Gene3D" id="1.10.287.1490">
    <property type="match status" value="1"/>
</dbReference>
<feature type="compositionally biased region" description="Basic and acidic residues" evidence="1">
    <location>
        <begin position="1"/>
        <end position="24"/>
    </location>
</feature>
<evidence type="ECO:0000313" key="3">
    <source>
        <dbReference type="Proteomes" id="UP000266673"/>
    </source>
</evidence>
<organism evidence="2 3">
    <name type="scientific">Gigaspora rosea</name>
    <dbReference type="NCBI Taxonomy" id="44941"/>
    <lineage>
        <taxon>Eukaryota</taxon>
        <taxon>Fungi</taxon>
        <taxon>Fungi incertae sedis</taxon>
        <taxon>Mucoromycota</taxon>
        <taxon>Glomeromycotina</taxon>
        <taxon>Glomeromycetes</taxon>
        <taxon>Diversisporales</taxon>
        <taxon>Gigasporaceae</taxon>
        <taxon>Gigaspora</taxon>
    </lineage>
</organism>